<sequence length="66" mass="7648">ATAYAQYSPLFLSTTFAIFYGLSFASITATLMHALLYSRKEIWTQARRSMNQQPDVHARLMSRYPR</sequence>
<dbReference type="GO" id="GO:0035673">
    <property type="term" value="F:oligopeptide transmembrane transporter activity"/>
    <property type="evidence" value="ECO:0007669"/>
    <property type="project" value="InterPro"/>
</dbReference>
<dbReference type="InterPro" id="IPR004813">
    <property type="entry name" value="OPT"/>
</dbReference>
<keyword evidence="5" id="KW-0571">Peptide transport</keyword>
<dbReference type="PANTHER" id="PTHR22601">
    <property type="entry name" value="ISP4 LIKE PROTEIN"/>
    <property type="match status" value="1"/>
</dbReference>
<evidence type="ECO:0000256" key="1">
    <source>
        <dbReference type="ARBA" id="ARBA00004141"/>
    </source>
</evidence>
<evidence type="ECO:0000256" key="5">
    <source>
        <dbReference type="ARBA" id="ARBA00022856"/>
    </source>
</evidence>
<evidence type="ECO:0000256" key="7">
    <source>
        <dbReference type="ARBA" id="ARBA00022989"/>
    </source>
</evidence>
<reference evidence="10 11" key="1">
    <citation type="journal article" date="2015" name="Fungal Genet. Biol.">
        <title>Evolution of novel wood decay mechanisms in Agaricales revealed by the genome sequences of Fistulina hepatica and Cylindrobasidium torrendii.</title>
        <authorList>
            <person name="Floudas D."/>
            <person name="Held B.W."/>
            <person name="Riley R."/>
            <person name="Nagy L.G."/>
            <person name="Koehler G."/>
            <person name="Ransdell A.S."/>
            <person name="Younus H."/>
            <person name="Chow J."/>
            <person name="Chiniquy J."/>
            <person name="Lipzen A."/>
            <person name="Tritt A."/>
            <person name="Sun H."/>
            <person name="Haridas S."/>
            <person name="LaButti K."/>
            <person name="Ohm R.A."/>
            <person name="Kues U."/>
            <person name="Blanchette R.A."/>
            <person name="Grigoriev I.V."/>
            <person name="Minto R.E."/>
            <person name="Hibbett D.S."/>
        </authorList>
    </citation>
    <scope>NUCLEOTIDE SEQUENCE [LARGE SCALE GENOMIC DNA]</scope>
    <source>
        <strain evidence="10 11">ATCC 64428</strain>
    </source>
</reference>
<protein>
    <submittedName>
        <fullName evidence="10">Uncharacterized protein</fullName>
    </submittedName>
</protein>
<dbReference type="GO" id="GO:0016020">
    <property type="term" value="C:membrane"/>
    <property type="evidence" value="ECO:0007669"/>
    <property type="project" value="UniProtKB-SubCell"/>
</dbReference>
<keyword evidence="7 9" id="KW-1133">Transmembrane helix</keyword>
<keyword evidence="4 9" id="KW-0812">Transmembrane</keyword>
<dbReference type="Proteomes" id="UP000054144">
    <property type="component" value="Unassembled WGS sequence"/>
</dbReference>
<proteinExistence type="inferred from homology"/>
<evidence type="ECO:0000256" key="3">
    <source>
        <dbReference type="ARBA" id="ARBA00022448"/>
    </source>
</evidence>
<keyword evidence="6" id="KW-0653">Protein transport</keyword>
<feature type="transmembrane region" description="Helical" evidence="9">
    <location>
        <begin position="17"/>
        <end position="38"/>
    </location>
</feature>
<dbReference type="GO" id="GO:0015031">
    <property type="term" value="P:protein transport"/>
    <property type="evidence" value="ECO:0007669"/>
    <property type="project" value="UniProtKB-KW"/>
</dbReference>
<dbReference type="EMBL" id="KN881606">
    <property type="protein sequence ID" value="KIY53572.1"/>
    <property type="molecule type" value="Genomic_DNA"/>
</dbReference>
<evidence type="ECO:0000256" key="2">
    <source>
        <dbReference type="ARBA" id="ARBA00008807"/>
    </source>
</evidence>
<dbReference type="InterPro" id="IPR004648">
    <property type="entry name" value="Oligpept_transpt"/>
</dbReference>
<evidence type="ECO:0000313" key="11">
    <source>
        <dbReference type="Proteomes" id="UP000054144"/>
    </source>
</evidence>
<evidence type="ECO:0000313" key="10">
    <source>
        <dbReference type="EMBL" id="KIY53572.1"/>
    </source>
</evidence>
<comment type="similarity">
    <text evidence="2">Belongs to the oligopeptide OPT transporter family.</text>
</comment>
<evidence type="ECO:0000256" key="4">
    <source>
        <dbReference type="ARBA" id="ARBA00022692"/>
    </source>
</evidence>
<keyword evidence="3" id="KW-0813">Transport</keyword>
<keyword evidence="8 9" id="KW-0472">Membrane</keyword>
<organism evidence="10 11">
    <name type="scientific">Fistulina hepatica ATCC 64428</name>
    <dbReference type="NCBI Taxonomy" id="1128425"/>
    <lineage>
        <taxon>Eukaryota</taxon>
        <taxon>Fungi</taxon>
        <taxon>Dikarya</taxon>
        <taxon>Basidiomycota</taxon>
        <taxon>Agaricomycotina</taxon>
        <taxon>Agaricomycetes</taxon>
        <taxon>Agaricomycetidae</taxon>
        <taxon>Agaricales</taxon>
        <taxon>Fistulinaceae</taxon>
        <taxon>Fistulina</taxon>
    </lineage>
</organism>
<accession>A0A0D7APR5</accession>
<dbReference type="AlphaFoldDB" id="A0A0D7APR5"/>
<feature type="non-terminal residue" evidence="10">
    <location>
        <position position="66"/>
    </location>
</feature>
<feature type="non-terminal residue" evidence="10">
    <location>
        <position position="1"/>
    </location>
</feature>
<keyword evidence="11" id="KW-1185">Reference proteome</keyword>
<comment type="subcellular location">
    <subcellularLocation>
        <location evidence="1">Membrane</location>
        <topology evidence="1">Multi-pass membrane protein</topology>
    </subcellularLocation>
</comment>
<evidence type="ECO:0000256" key="6">
    <source>
        <dbReference type="ARBA" id="ARBA00022927"/>
    </source>
</evidence>
<dbReference type="OrthoDB" id="1698992at2759"/>
<gene>
    <name evidence="10" type="ORF">FISHEDRAFT_6338</name>
</gene>
<evidence type="ECO:0000256" key="8">
    <source>
        <dbReference type="ARBA" id="ARBA00023136"/>
    </source>
</evidence>
<evidence type="ECO:0000256" key="9">
    <source>
        <dbReference type="SAM" id="Phobius"/>
    </source>
</evidence>
<dbReference type="Pfam" id="PF03169">
    <property type="entry name" value="OPT"/>
    <property type="match status" value="1"/>
</dbReference>
<name>A0A0D7APR5_9AGAR</name>